<evidence type="ECO:0000313" key="2">
    <source>
        <dbReference type="EMBL" id="EMG24667.1"/>
    </source>
</evidence>
<evidence type="ECO:0000313" key="3">
    <source>
        <dbReference type="Proteomes" id="UP000011769"/>
    </source>
</evidence>
<accession>A0ABP2SWV3</accession>
<protein>
    <submittedName>
        <fullName evidence="2">Uncharacterized protein</fullName>
    </submittedName>
</protein>
<reference evidence="2 3" key="1">
    <citation type="journal article" date="2013" name="PLoS ONE">
        <title>Comparative Genomic Characterization of Three Streptococcus parauberis Strains in Fish Pathogen, as Assessed by Wide-Genome Analyses.</title>
        <authorList>
            <person name="Nho S.W."/>
            <person name="Hikima J."/>
            <person name="Park S.B."/>
            <person name="Jang H.B."/>
            <person name="Cha I.S."/>
            <person name="Yasuike M."/>
            <person name="Nakamura Y."/>
            <person name="Fujiwara A."/>
            <person name="Sano M."/>
            <person name="Kanai K."/>
            <person name="Kondo H."/>
            <person name="Hirono I."/>
            <person name="Takeyama H."/>
            <person name="Aoki T."/>
            <person name="Jung T.S."/>
        </authorList>
    </citation>
    <scope>NUCLEOTIDE SEQUENCE [LARGE SCALE GENOMIC DNA]</scope>
    <source>
        <strain evidence="2 3">KRS-02083</strain>
    </source>
</reference>
<comment type="caution">
    <text evidence="2">The sequence shown here is derived from an EMBL/GenBank/DDBJ whole genome shotgun (WGS) entry which is preliminary data.</text>
</comment>
<gene>
    <name evidence="2" type="ORF">SPJ1_1926</name>
</gene>
<proteinExistence type="predicted"/>
<dbReference type="EMBL" id="ALYM01000008">
    <property type="protein sequence ID" value="EMG24667.1"/>
    <property type="molecule type" value="Genomic_DNA"/>
</dbReference>
<feature type="region of interest" description="Disordered" evidence="1">
    <location>
        <begin position="1"/>
        <end position="25"/>
    </location>
</feature>
<dbReference type="RefSeq" id="WP_003108687.1">
    <property type="nucleotide sequence ID" value="NZ_ALYM01000008.1"/>
</dbReference>
<sequence>MSLNKTRKRSIAKSKRDLKRHKKKKIDNVIKQISKAIGDSLELTKKSFKAFSEVFHDKE</sequence>
<keyword evidence="3" id="KW-1185">Reference proteome</keyword>
<name>A0ABP2SWV3_9STRE</name>
<organism evidence="2 3">
    <name type="scientific">Streptococcus parauberis KRS-02083</name>
    <dbReference type="NCBI Taxonomy" id="1207545"/>
    <lineage>
        <taxon>Bacteria</taxon>
        <taxon>Bacillati</taxon>
        <taxon>Bacillota</taxon>
        <taxon>Bacilli</taxon>
        <taxon>Lactobacillales</taxon>
        <taxon>Streptococcaceae</taxon>
        <taxon>Streptococcus</taxon>
    </lineage>
</organism>
<dbReference type="Proteomes" id="UP000011769">
    <property type="component" value="Unassembled WGS sequence"/>
</dbReference>
<evidence type="ECO:0000256" key="1">
    <source>
        <dbReference type="SAM" id="MobiDB-lite"/>
    </source>
</evidence>